<dbReference type="Gene3D" id="1.10.357.10">
    <property type="entry name" value="Tetracycline Repressor, domain 2"/>
    <property type="match status" value="1"/>
</dbReference>
<feature type="DNA-binding region" description="H-T-H motif" evidence="2">
    <location>
        <begin position="32"/>
        <end position="51"/>
    </location>
</feature>
<dbReference type="PANTHER" id="PTHR30055:SF235">
    <property type="entry name" value="TRANSCRIPTIONAL REGULATORY PROTEIN"/>
    <property type="match status" value="1"/>
</dbReference>
<dbReference type="EMBL" id="PXYI01000007">
    <property type="protein sequence ID" value="PSJ38106.1"/>
    <property type="molecule type" value="Genomic_DNA"/>
</dbReference>
<dbReference type="InterPro" id="IPR009057">
    <property type="entry name" value="Homeodomain-like_sf"/>
</dbReference>
<dbReference type="SUPFAM" id="SSF48498">
    <property type="entry name" value="Tetracyclin repressor-like, C-terminal domain"/>
    <property type="match status" value="1"/>
</dbReference>
<dbReference type="OrthoDB" id="2356263at2"/>
<accession>A0A2P7QJG4</accession>
<dbReference type="InterPro" id="IPR036271">
    <property type="entry name" value="Tet_transcr_reg_TetR-rel_C_sf"/>
</dbReference>
<dbReference type="AlphaFoldDB" id="A0A2P7QJG4"/>
<reference evidence="4 5" key="1">
    <citation type="submission" date="2018-03" db="EMBL/GenBank/DDBJ databases">
        <title>The draft genome of Sphingosinicella sp. GL-C-18.</title>
        <authorList>
            <person name="Liu L."/>
            <person name="Li L."/>
            <person name="Liang L."/>
            <person name="Zhang X."/>
            <person name="Wang T."/>
        </authorList>
    </citation>
    <scope>NUCLEOTIDE SEQUENCE [LARGE SCALE GENOMIC DNA]</scope>
    <source>
        <strain evidence="4 5">GL-C-18</strain>
    </source>
</reference>
<gene>
    <name evidence="4" type="ORF">C7I55_20735</name>
</gene>
<evidence type="ECO:0000256" key="1">
    <source>
        <dbReference type="ARBA" id="ARBA00023125"/>
    </source>
</evidence>
<evidence type="ECO:0000256" key="2">
    <source>
        <dbReference type="PROSITE-ProRule" id="PRU00335"/>
    </source>
</evidence>
<sequence length="192" mass="21028">MPPRVKNAAATREAMLAAARQRFLQESYENVGLRDIARDVGVDVALVGRYFGSKEELFKEVLRVGKKADWLDPTVTSVELPAYLASLSTEEDDADRRQHAEGLLIMLRSASSPKAAEIIREALRESVLEPIARLLPGKDPEIRSSLALSVFFGTTVLRTIMAVGPLSGCDTNAMRRSMQRLLDAALTEDTGA</sequence>
<dbReference type="GO" id="GO:0003700">
    <property type="term" value="F:DNA-binding transcription factor activity"/>
    <property type="evidence" value="ECO:0007669"/>
    <property type="project" value="TreeGrafter"/>
</dbReference>
<feature type="domain" description="HTH tetR-type" evidence="3">
    <location>
        <begin position="9"/>
        <end position="69"/>
    </location>
</feature>
<dbReference type="Pfam" id="PF00440">
    <property type="entry name" value="TetR_N"/>
    <property type="match status" value="1"/>
</dbReference>
<organism evidence="4 5">
    <name type="scientific">Allosphingosinicella deserti</name>
    <dbReference type="NCBI Taxonomy" id="2116704"/>
    <lineage>
        <taxon>Bacteria</taxon>
        <taxon>Pseudomonadati</taxon>
        <taxon>Pseudomonadota</taxon>
        <taxon>Alphaproteobacteria</taxon>
        <taxon>Sphingomonadales</taxon>
        <taxon>Sphingomonadaceae</taxon>
        <taxon>Allosphingosinicella</taxon>
    </lineage>
</organism>
<dbReference type="InterPro" id="IPR050109">
    <property type="entry name" value="HTH-type_TetR-like_transc_reg"/>
</dbReference>
<evidence type="ECO:0000259" key="3">
    <source>
        <dbReference type="PROSITE" id="PS50977"/>
    </source>
</evidence>
<dbReference type="InterPro" id="IPR041678">
    <property type="entry name" value="TetR_C_16"/>
</dbReference>
<keyword evidence="1 2" id="KW-0238">DNA-binding</keyword>
<dbReference type="InterPro" id="IPR001647">
    <property type="entry name" value="HTH_TetR"/>
</dbReference>
<evidence type="ECO:0000313" key="4">
    <source>
        <dbReference type="EMBL" id="PSJ38106.1"/>
    </source>
</evidence>
<protein>
    <submittedName>
        <fullName evidence="4">TetR/AcrR family transcriptional regulator</fullName>
    </submittedName>
</protein>
<keyword evidence="5" id="KW-1185">Reference proteome</keyword>
<dbReference type="PROSITE" id="PS50977">
    <property type="entry name" value="HTH_TETR_2"/>
    <property type="match status" value="1"/>
</dbReference>
<dbReference type="Proteomes" id="UP000241167">
    <property type="component" value="Unassembled WGS sequence"/>
</dbReference>
<comment type="caution">
    <text evidence="4">The sequence shown here is derived from an EMBL/GenBank/DDBJ whole genome shotgun (WGS) entry which is preliminary data.</text>
</comment>
<dbReference type="SUPFAM" id="SSF46689">
    <property type="entry name" value="Homeodomain-like"/>
    <property type="match status" value="1"/>
</dbReference>
<proteinExistence type="predicted"/>
<dbReference type="Pfam" id="PF17920">
    <property type="entry name" value="TetR_C_16"/>
    <property type="match status" value="1"/>
</dbReference>
<name>A0A2P7QJG4_9SPHN</name>
<dbReference type="GO" id="GO:0000976">
    <property type="term" value="F:transcription cis-regulatory region binding"/>
    <property type="evidence" value="ECO:0007669"/>
    <property type="project" value="TreeGrafter"/>
</dbReference>
<evidence type="ECO:0000313" key="5">
    <source>
        <dbReference type="Proteomes" id="UP000241167"/>
    </source>
</evidence>
<dbReference type="RefSeq" id="WP_106514919.1">
    <property type="nucleotide sequence ID" value="NZ_PXYI01000007.1"/>
</dbReference>
<dbReference type="PANTHER" id="PTHR30055">
    <property type="entry name" value="HTH-TYPE TRANSCRIPTIONAL REGULATOR RUTR"/>
    <property type="match status" value="1"/>
</dbReference>